<evidence type="ECO:0000256" key="4">
    <source>
        <dbReference type="SAM" id="Phobius"/>
    </source>
</evidence>
<evidence type="ECO:0000259" key="7">
    <source>
        <dbReference type="Pfam" id="PF25963"/>
    </source>
</evidence>
<organism evidence="8 9">
    <name type="scientific">Martelella lutilitoris</name>
    <dbReference type="NCBI Taxonomy" id="2583532"/>
    <lineage>
        <taxon>Bacteria</taxon>
        <taxon>Pseudomonadati</taxon>
        <taxon>Pseudomonadota</taxon>
        <taxon>Alphaproteobacteria</taxon>
        <taxon>Hyphomicrobiales</taxon>
        <taxon>Aurantimonadaceae</taxon>
        <taxon>Martelella</taxon>
    </lineage>
</organism>
<feature type="region of interest" description="Disordered" evidence="3">
    <location>
        <begin position="1"/>
        <end position="37"/>
    </location>
</feature>
<dbReference type="PANTHER" id="PTHR30386:SF19">
    <property type="entry name" value="MULTIDRUG EXPORT PROTEIN EMRA-RELATED"/>
    <property type="match status" value="1"/>
</dbReference>
<evidence type="ECO:0000256" key="1">
    <source>
        <dbReference type="ARBA" id="ARBA00004196"/>
    </source>
</evidence>
<protein>
    <submittedName>
        <fullName evidence="8">HlyD family secretion protein</fullName>
    </submittedName>
</protein>
<comment type="subcellular location">
    <subcellularLocation>
        <location evidence="1">Cell envelope</location>
    </subcellularLocation>
</comment>
<gene>
    <name evidence="8" type="ORF">FF124_05940</name>
</gene>
<keyword evidence="4" id="KW-0472">Membrane</keyword>
<reference evidence="8 9" key="1">
    <citation type="submission" date="2019-05" db="EMBL/GenBank/DDBJ databases">
        <authorList>
            <person name="Lee S.D."/>
        </authorList>
    </citation>
    <scope>NUCLEOTIDE SEQUENCE [LARGE SCALE GENOMIC DNA]</scope>
    <source>
        <strain evidence="8 9">GH2-6</strain>
    </source>
</reference>
<dbReference type="InterPro" id="IPR058624">
    <property type="entry name" value="MdtA-like_HH"/>
</dbReference>
<dbReference type="GO" id="GO:0015562">
    <property type="term" value="F:efflux transmembrane transporter activity"/>
    <property type="evidence" value="ECO:0007669"/>
    <property type="project" value="InterPro"/>
</dbReference>
<sequence length="416" mass="43827">MSPKRHFSGNTILSRRDGSYYQEKTMSRSTDQDVSVEPSPVIAENDVTIVPPTRRRPGRFALMASLPVLLAAVGGYVYVTGGRVVSTENAYISQDQVRIVPQVSGEITAVGADENDRIARGSLLFAIDDTTYVNAVDQAKAAVASARLGVEKLKSDYLKAEAQLDTAREALEIARTRETRQKTLLDQGAVSQTALDEADLTLKTAEGAVVSARQDVASAKAALGGDPDIETDRHPDVMAALARLSAAEINLKRTKVTAPADGIVTQTTSLRPGQYVSTASSVLTLVETGSTVIEANFKETDLAHMRAGQPVAITIDAYPDAPIKGTVESIGAGTGSAFSLIPAQNASGNWVKVVQRVPVRIALAINDRTPPLRIGMSATVGVDTGHARGLPRIVSNGLAAIGFGQTAIAADGEKNE</sequence>
<dbReference type="InterPro" id="IPR058634">
    <property type="entry name" value="AaeA-lik-b-barrel"/>
</dbReference>
<keyword evidence="4" id="KW-1133">Transmembrane helix</keyword>
<keyword evidence="4" id="KW-0812">Transmembrane</keyword>
<reference evidence="8 9" key="2">
    <citation type="submission" date="2019-06" db="EMBL/GenBank/DDBJ databases">
        <title>Martelella lutilitoris sp. nov., isolated from a tidal mudflat.</title>
        <authorList>
            <person name="Kim Y.-J."/>
        </authorList>
    </citation>
    <scope>NUCLEOTIDE SEQUENCE [LARGE SCALE GENOMIC DNA]</scope>
    <source>
        <strain evidence="8 9">GH2-6</strain>
    </source>
</reference>
<dbReference type="GO" id="GO:0030313">
    <property type="term" value="C:cell envelope"/>
    <property type="evidence" value="ECO:0007669"/>
    <property type="project" value="UniProtKB-SubCell"/>
</dbReference>
<dbReference type="Gene3D" id="2.40.50.100">
    <property type="match status" value="1"/>
</dbReference>
<name>A0A5C4JTI4_9HYPH</name>
<evidence type="ECO:0000313" key="9">
    <source>
        <dbReference type="Proteomes" id="UP000307874"/>
    </source>
</evidence>
<dbReference type="OrthoDB" id="9811754at2"/>
<evidence type="ECO:0000259" key="5">
    <source>
        <dbReference type="Pfam" id="PF25876"/>
    </source>
</evidence>
<dbReference type="Pfam" id="PF25876">
    <property type="entry name" value="HH_MFP_RND"/>
    <property type="match status" value="1"/>
</dbReference>
<dbReference type="SUPFAM" id="SSF56954">
    <property type="entry name" value="Outer membrane efflux proteins (OEP)"/>
    <property type="match status" value="1"/>
</dbReference>
<keyword evidence="2" id="KW-0175">Coiled coil</keyword>
<dbReference type="Proteomes" id="UP000307874">
    <property type="component" value="Unassembled WGS sequence"/>
</dbReference>
<dbReference type="PANTHER" id="PTHR30386">
    <property type="entry name" value="MEMBRANE FUSION SUBUNIT OF EMRAB-TOLC MULTIDRUG EFFLUX PUMP"/>
    <property type="match status" value="1"/>
</dbReference>
<proteinExistence type="predicted"/>
<dbReference type="EMBL" id="VCLB01000003">
    <property type="protein sequence ID" value="TNB48668.1"/>
    <property type="molecule type" value="Genomic_DNA"/>
</dbReference>
<dbReference type="Gene3D" id="1.10.287.470">
    <property type="entry name" value="Helix hairpin bin"/>
    <property type="match status" value="1"/>
</dbReference>
<comment type="caution">
    <text evidence="8">The sequence shown here is derived from an EMBL/GenBank/DDBJ whole genome shotgun (WGS) entry which is preliminary data.</text>
</comment>
<evidence type="ECO:0000313" key="8">
    <source>
        <dbReference type="EMBL" id="TNB48668.1"/>
    </source>
</evidence>
<dbReference type="InterPro" id="IPR050739">
    <property type="entry name" value="MFP"/>
</dbReference>
<accession>A0A5C4JTI4</accession>
<dbReference type="Pfam" id="PF25963">
    <property type="entry name" value="Beta-barrel_AAEA"/>
    <property type="match status" value="1"/>
</dbReference>
<dbReference type="AlphaFoldDB" id="A0A5C4JTI4"/>
<feature type="transmembrane region" description="Helical" evidence="4">
    <location>
        <begin position="60"/>
        <end position="79"/>
    </location>
</feature>
<dbReference type="InterPro" id="IPR058625">
    <property type="entry name" value="MdtA-like_BSH"/>
</dbReference>
<feature type="domain" description="Multidrug resistance protein MdtA-like barrel-sandwich hybrid" evidence="6">
    <location>
        <begin position="96"/>
        <end position="283"/>
    </location>
</feature>
<evidence type="ECO:0000259" key="6">
    <source>
        <dbReference type="Pfam" id="PF25917"/>
    </source>
</evidence>
<evidence type="ECO:0000256" key="3">
    <source>
        <dbReference type="SAM" id="MobiDB-lite"/>
    </source>
</evidence>
<feature type="domain" description="p-hydroxybenzoic acid efflux pump subunit AaeA-like beta-barrel" evidence="7">
    <location>
        <begin position="292"/>
        <end position="382"/>
    </location>
</feature>
<dbReference type="Pfam" id="PF25917">
    <property type="entry name" value="BSH_RND"/>
    <property type="match status" value="1"/>
</dbReference>
<dbReference type="Gene3D" id="2.40.30.170">
    <property type="match status" value="1"/>
</dbReference>
<feature type="domain" description="Multidrug resistance protein MdtA-like alpha-helical hairpin" evidence="5">
    <location>
        <begin position="157"/>
        <end position="223"/>
    </location>
</feature>
<feature type="coiled-coil region" evidence="2">
    <location>
        <begin position="150"/>
        <end position="177"/>
    </location>
</feature>
<keyword evidence="9" id="KW-1185">Reference proteome</keyword>
<evidence type="ECO:0000256" key="2">
    <source>
        <dbReference type="SAM" id="Coils"/>
    </source>
</evidence>
<feature type="compositionally biased region" description="Polar residues" evidence="3">
    <location>
        <begin position="22"/>
        <end position="33"/>
    </location>
</feature>